<keyword evidence="2" id="KW-1185">Reference proteome</keyword>
<dbReference type="RefSeq" id="WP_071314661.1">
    <property type="nucleotide sequence ID" value="NZ_MLQQ01000050.1"/>
</dbReference>
<sequence>MSSIKNKILLLSLFTLLLLVLVVWEIVSESNSKESIKTEENTISNFTPNTVPPGSESKYDIKFKMNEEGVFHLESKVTIKNTSNDSWDELVFYFIPNIFTESNSQELNNSVKVPSSIQLHKVIIEDKQASYNLKRDTLSIPLTNEIEPGNEVSVAFTYDFTLPEKGLRFTKNNGNYYLAQFYPMVPTYREGQWNKEDYRLRGETYHTAFSDFKVSYDLPHGYTLVSTSENDTYPSKVSGSFEVDKVKEVFIAVLAEPKVIQKSIPVRRIFGDLKKKEPSWYDTGCQIVHRDDP</sequence>
<evidence type="ECO:0000313" key="2">
    <source>
        <dbReference type="Proteomes" id="UP000180098"/>
    </source>
</evidence>
<protein>
    <submittedName>
        <fullName evidence="1">Uncharacterized protein</fullName>
    </submittedName>
</protein>
<dbReference type="EMBL" id="MLQQ01000050">
    <property type="protein sequence ID" value="OIJ08806.1"/>
    <property type="molecule type" value="Genomic_DNA"/>
</dbReference>
<gene>
    <name evidence="1" type="ORF">BKP35_17435</name>
</gene>
<accession>A0A1S2L8X7</accession>
<proteinExistence type="predicted"/>
<organism evidence="1 2">
    <name type="scientific">Anaerobacillus arseniciselenatis</name>
    <dbReference type="NCBI Taxonomy" id="85682"/>
    <lineage>
        <taxon>Bacteria</taxon>
        <taxon>Bacillati</taxon>
        <taxon>Bacillota</taxon>
        <taxon>Bacilli</taxon>
        <taxon>Bacillales</taxon>
        <taxon>Bacillaceae</taxon>
        <taxon>Anaerobacillus</taxon>
    </lineage>
</organism>
<comment type="caution">
    <text evidence="1">The sequence shown here is derived from an EMBL/GenBank/DDBJ whole genome shotgun (WGS) entry which is preliminary data.</text>
</comment>
<name>A0A1S2L8X7_9BACI</name>
<reference evidence="1 2" key="1">
    <citation type="submission" date="2016-10" db="EMBL/GenBank/DDBJ databases">
        <title>Draft genome sequences of four alkaliphilic bacteria belonging to the Anaerobacillus genus.</title>
        <authorList>
            <person name="Bassil N.M."/>
            <person name="Lloyd J.R."/>
        </authorList>
    </citation>
    <scope>NUCLEOTIDE SEQUENCE [LARGE SCALE GENOMIC DNA]</scope>
    <source>
        <strain evidence="1 2">DSM 15340</strain>
    </source>
</reference>
<dbReference type="Proteomes" id="UP000180098">
    <property type="component" value="Unassembled WGS sequence"/>
</dbReference>
<evidence type="ECO:0000313" key="1">
    <source>
        <dbReference type="EMBL" id="OIJ08806.1"/>
    </source>
</evidence>
<dbReference type="AlphaFoldDB" id="A0A1S2L8X7"/>